<dbReference type="SUPFAM" id="SSF46955">
    <property type="entry name" value="Putative DNA-binding domain"/>
    <property type="match status" value="1"/>
</dbReference>
<dbReference type="InterPro" id="IPR009061">
    <property type="entry name" value="DNA-bd_dom_put_sf"/>
</dbReference>
<dbReference type="PANTHER" id="PTHR30204:SF93">
    <property type="entry name" value="HTH MERR-TYPE DOMAIN-CONTAINING PROTEIN"/>
    <property type="match status" value="1"/>
</dbReference>
<dbReference type="Proteomes" id="UP001596514">
    <property type="component" value="Unassembled WGS sequence"/>
</dbReference>
<feature type="domain" description="HTH merR-type" evidence="2">
    <location>
        <begin position="1"/>
        <end position="69"/>
    </location>
</feature>
<dbReference type="PROSITE" id="PS50937">
    <property type="entry name" value="HTH_MERR_2"/>
    <property type="match status" value="1"/>
</dbReference>
<dbReference type="PANTHER" id="PTHR30204">
    <property type="entry name" value="REDOX-CYCLING DRUG-SENSING TRANSCRIPTIONAL ACTIVATOR SOXR"/>
    <property type="match status" value="1"/>
</dbReference>
<dbReference type="EMBL" id="JBHTEE010000001">
    <property type="protein sequence ID" value="MFC7603018.1"/>
    <property type="molecule type" value="Genomic_DNA"/>
</dbReference>
<gene>
    <name evidence="3" type="ORF">ACFQVD_23210</name>
</gene>
<evidence type="ECO:0000313" key="3">
    <source>
        <dbReference type="EMBL" id="MFC7603018.1"/>
    </source>
</evidence>
<evidence type="ECO:0000256" key="1">
    <source>
        <dbReference type="ARBA" id="ARBA00023125"/>
    </source>
</evidence>
<dbReference type="InterPro" id="IPR047057">
    <property type="entry name" value="MerR_fam"/>
</dbReference>
<comment type="caution">
    <text evidence="3">The sequence shown here is derived from an EMBL/GenBank/DDBJ whole genome shotgun (WGS) entry which is preliminary data.</text>
</comment>
<evidence type="ECO:0000259" key="2">
    <source>
        <dbReference type="PROSITE" id="PS50937"/>
    </source>
</evidence>
<organism evidence="3 4">
    <name type="scientific">Streptosporangium amethystogenes subsp. fukuiense</name>
    <dbReference type="NCBI Taxonomy" id="698418"/>
    <lineage>
        <taxon>Bacteria</taxon>
        <taxon>Bacillati</taxon>
        <taxon>Actinomycetota</taxon>
        <taxon>Actinomycetes</taxon>
        <taxon>Streptosporangiales</taxon>
        <taxon>Streptosporangiaceae</taxon>
        <taxon>Streptosporangium</taxon>
    </lineage>
</organism>
<evidence type="ECO:0000313" key="4">
    <source>
        <dbReference type="Proteomes" id="UP001596514"/>
    </source>
</evidence>
<sequence>MNSSELGSLAGVTVRALRHYHQVGVLDEPPRGPNGYRQYDVHDLIRVLRIKRLAALGIPLEQMPALLDETGDQAIGLLDRLDQELAAQIDRLTTQRDLIARLREQKAAPDIPPELARFLTTFAAGGLSPAMARIDRDQTVLLAHLVGADGMPYLVGYYERISDPGLLPAITTVIAQFESLGPHTGDDELDRFVDEFVATFAPIVRELNETESDIDLTGVAGLFTEHTTDVLNSTQQHALDLIGARLNDIN</sequence>
<dbReference type="RefSeq" id="WP_343975954.1">
    <property type="nucleotide sequence ID" value="NZ_BAAAGK010000132.1"/>
</dbReference>
<keyword evidence="1" id="KW-0238">DNA-binding</keyword>
<accession>A0ABW2T3K5</accession>
<dbReference type="InterPro" id="IPR000551">
    <property type="entry name" value="MerR-type_HTH_dom"/>
</dbReference>
<dbReference type="Gene3D" id="1.10.1660.10">
    <property type="match status" value="1"/>
</dbReference>
<protein>
    <submittedName>
        <fullName evidence="3">MerR family transcriptional regulator</fullName>
    </submittedName>
</protein>
<dbReference type="CDD" id="cd00592">
    <property type="entry name" value="HTH_MerR-like"/>
    <property type="match status" value="1"/>
</dbReference>
<dbReference type="SMART" id="SM00422">
    <property type="entry name" value="HTH_MERR"/>
    <property type="match status" value="1"/>
</dbReference>
<keyword evidence="4" id="KW-1185">Reference proteome</keyword>
<name>A0ABW2T3K5_9ACTN</name>
<proteinExistence type="predicted"/>
<reference evidence="4" key="1">
    <citation type="journal article" date="2019" name="Int. J. Syst. Evol. Microbiol.">
        <title>The Global Catalogue of Microorganisms (GCM) 10K type strain sequencing project: providing services to taxonomists for standard genome sequencing and annotation.</title>
        <authorList>
            <consortium name="The Broad Institute Genomics Platform"/>
            <consortium name="The Broad Institute Genome Sequencing Center for Infectious Disease"/>
            <person name="Wu L."/>
            <person name="Ma J."/>
        </authorList>
    </citation>
    <scope>NUCLEOTIDE SEQUENCE [LARGE SCALE GENOMIC DNA]</scope>
    <source>
        <strain evidence="4">JCM 10083</strain>
    </source>
</reference>
<dbReference type="Pfam" id="PF13411">
    <property type="entry name" value="MerR_1"/>
    <property type="match status" value="1"/>
</dbReference>